<reference evidence="2 3" key="1">
    <citation type="submission" date="2022-06" db="EMBL/GenBank/DDBJ databases">
        <title>Mesorhizobium sp. strain RP14 Genome sequencing and assembly.</title>
        <authorList>
            <person name="Kim I."/>
        </authorList>
    </citation>
    <scope>NUCLEOTIDE SEQUENCE [LARGE SCALE GENOMIC DNA]</scope>
    <source>
        <strain evidence="3">RP14(2022)</strain>
    </source>
</reference>
<comment type="caution">
    <text evidence="2">The sequence shown here is derived from an EMBL/GenBank/DDBJ whole genome shotgun (WGS) entry which is preliminary data.</text>
</comment>
<organism evidence="2 3">
    <name type="scientific">Mesorhizobium liriopis</name>
    <dbReference type="NCBI Taxonomy" id="2953882"/>
    <lineage>
        <taxon>Bacteria</taxon>
        <taxon>Pseudomonadati</taxon>
        <taxon>Pseudomonadota</taxon>
        <taxon>Alphaproteobacteria</taxon>
        <taxon>Hyphomicrobiales</taxon>
        <taxon>Phyllobacteriaceae</taxon>
        <taxon>Mesorhizobium</taxon>
    </lineage>
</organism>
<evidence type="ECO:0000259" key="1">
    <source>
        <dbReference type="Pfam" id="PF07811"/>
    </source>
</evidence>
<accession>A0ABT1C9C6</accession>
<evidence type="ECO:0000313" key="3">
    <source>
        <dbReference type="Proteomes" id="UP001205906"/>
    </source>
</evidence>
<proteinExistence type="predicted"/>
<evidence type="ECO:0000313" key="2">
    <source>
        <dbReference type="EMBL" id="MCO6051437.1"/>
    </source>
</evidence>
<keyword evidence="3" id="KW-1185">Reference proteome</keyword>
<dbReference type="Proteomes" id="UP001205906">
    <property type="component" value="Unassembled WGS sequence"/>
</dbReference>
<dbReference type="RefSeq" id="WP_252821014.1">
    <property type="nucleotide sequence ID" value="NZ_JAMXQS010000008.1"/>
</dbReference>
<protein>
    <submittedName>
        <fullName evidence="2">Pilus assembly protein</fullName>
    </submittedName>
</protein>
<name>A0ABT1C9C6_9HYPH</name>
<dbReference type="EMBL" id="JAMXQS010000008">
    <property type="protein sequence ID" value="MCO6051437.1"/>
    <property type="molecule type" value="Genomic_DNA"/>
</dbReference>
<feature type="domain" description="TadE-like" evidence="1">
    <location>
        <begin position="40"/>
        <end position="82"/>
    </location>
</feature>
<gene>
    <name evidence="2" type="ORF">NGM99_16755</name>
</gene>
<dbReference type="InterPro" id="IPR012495">
    <property type="entry name" value="TadE-like_dom"/>
</dbReference>
<sequence>MGEFEFRLRVGEHMTGAHQVERGSRGGRWPLSRFLKSRDGATALEFALLVIPFSLLTFAVLESCISFAGQQVLANATDDIARDIRTGQFRKVEITPAEIQRRLCAKISIMVASGCPGLTFDLQQYATFKDASDVRIEFEGRTNVKTKGVTAAGPSTINMLRVFYKWPIITDFLRKSMSNFDDNTILQFASVTWQNEPFDE</sequence>
<dbReference type="Pfam" id="PF07811">
    <property type="entry name" value="TadE"/>
    <property type="match status" value="1"/>
</dbReference>